<evidence type="ECO:0000313" key="1">
    <source>
        <dbReference type="EMBL" id="KAI3732869.1"/>
    </source>
</evidence>
<reference evidence="1 2" key="2">
    <citation type="journal article" date="2022" name="Mol. Ecol. Resour.">
        <title>The genomes of chicory, endive, great burdock and yacon provide insights into Asteraceae paleo-polyploidization history and plant inulin production.</title>
        <authorList>
            <person name="Fan W."/>
            <person name="Wang S."/>
            <person name="Wang H."/>
            <person name="Wang A."/>
            <person name="Jiang F."/>
            <person name="Liu H."/>
            <person name="Zhao H."/>
            <person name="Xu D."/>
            <person name="Zhang Y."/>
        </authorList>
    </citation>
    <scope>NUCLEOTIDE SEQUENCE [LARGE SCALE GENOMIC DNA]</scope>
    <source>
        <strain evidence="2">cv. Yunnan</strain>
        <tissue evidence="1">Leaves</tissue>
    </source>
</reference>
<dbReference type="EMBL" id="CM042038">
    <property type="protein sequence ID" value="KAI3732869.1"/>
    <property type="molecule type" value="Genomic_DNA"/>
</dbReference>
<reference evidence="2" key="1">
    <citation type="journal article" date="2022" name="Mol. Ecol. Resour.">
        <title>The genomes of chicory, endive, great burdock and yacon provide insights into Asteraceae palaeo-polyploidization history and plant inulin production.</title>
        <authorList>
            <person name="Fan W."/>
            <person name="Wang S."/>
            <person name="Wang H."/>
            <person name="Wang A."/>
            <person name="Jiang F."/>
            <person name="Liu H."/>
            <person name="Zhao H."/>
            <person name="Xu D."/>
            <person name="Zhang Y."/>
        </authorList>
    </citation>
    <scope>NUCLEOTIDE SEQUENCE [LARGE SCALE GENOMIC DNA]</scope>
    <source>
        <strain evidence="2">cv. Yunnan</strain>
    </source>
</reference>
<proteinExistence type="predicted"/>
<accession>A0ACB9CF09</accession>
<gene>
    <name evidence="1" type="ORF">L1987_64079</name>
</gene>
<comment type="caution">
    <text evidence="1">The sequence shown here is derived from an EMBL/GenBank/DDBJ whole genome shotgun (WGS) entry which is preliminary data.</text>
</comment>
<dbReference type="Proteomes" id="UP001056120">
    <property type="component" value="Linkage Group LG21"/>
</dbReference>
<keyword evidence="2" id="KW-1185">Reference proteome</keyword>
<evidence type="ECO:0000313" key="2">
    <source>
        <dbReference type="Proteomes" id="UP001056120"/>
    </source>
</evidence>
<organism evidence="1 2">
    <name type="scientific">Smallanthus sonchifolius</name>
    <dbReference type="NCBI Taxonomy" id="185202"/>
    <lineage>
        <taxon>Eukaryota</taxon>
        <taxon>Viridiplantae</taxon>
        <taxon>Streptophyta</taxon>
        <taxon>Embryophyta</taxon>
        <taxon>Tracheophyta</taxon>
        <taxon>Spermatophyta</taxon>
        <taxon>Magnoliopsida</taxon>
        <taxon>eudicotyledons</taxon>
        <taxon>Gunneridae</taxon>
        <taxon>Pentapetalae</taxon>
        <taxon>asterids</taxon>
        <taxon>campanulids</taxon>
        <taxon>Asterales</taxon>
        <taxon>Asteraceae</taxon>
        <taxon>Asteroideae</taxon>
        <taxon>Heliantheae alliance</taxon>
        <taxon>Millerieae</taxon>
        <taxon>Smallanthus</taxon>
    </lineage>
</organism>
<name>A0ACB9CF09_9ASTR</name>
<sequence length="165" mass="18608">MGDSTNGSSPISAKSSGSYTEVFAAVVAVINSKLHIVSKLLLKRLVLQHHWREETRNDTKTIRFWDTGWHELDVTSKFIAHLVNQRVAGELIACELLIVLLGDPTDKGVEIVVTFATECGTVLQDFKSKPVCDIFDRYRDILHEGEVGKRVKFLIDVLFALRRQK</sequence>
<protein>
    <submittedName>
        <fullName evidence="1">Uncharacterized protein</fullName>
    </submittedName>
</protein>